<feature type="transmembrane region" description="Helical" evidence="1">
    <location>
        <begin position="92"/>
        <end position="117"/>
    </location>
</feature>
<gene>
    <name evidence="2" type="ORF">KS4_08690</name>
</gene>
<name>A0A517YRH5_9BACT</name>
<feature type="transmembrane region" description="Helical" evidence="1">
    <location>
        <begin position="129"/>
        <end position="147"/>
    </location>
</feature>
<dbReference type="KEGG" id="pcor:KS4_08690"/>
<keyword evidence="3" id="KW-1185">Reference proteome</keyword>
<dbReference type="EMBL" id="CP036425">
    <property type="protein sequence ID" value="QDU32833.1"/>
    <property type="molecule type" value="Genomic_DNA"/>
</dbReference>
<keyword evidence="1" id="KW-0812">Transmembrane</keyword>
<evidence type="ECO:0000313" key="3">
    <source>
        <dbReference type="Proteomes" id="UP000317369"/>
    </source>
</evidence>
<accession>A0A517YRH5</accession>
<sequence length="163" mass="17860">MKVWMNRIKVRTIESVSQKPATIPPFPIVRSYIRLIASIVIGVALGLFITIGLGHGQWVLPMVCSAIVCLIASLVAMEPIRIVSKWGVEKIAPAYLIGIVIRGGLSLAGACMLVFGYGMPSRETGVFTAVWYVLLLAVEVMILVRFFNTATVDPTRRPELMES</sequence>
<dbReference type="Proteomes" id="UP000317369">
    <property type="component" value="Chromosome"/>
</dbReference>
<evidence type="ECO:0000313" key="2">
    <source>
        <dbReference type="EMBL" id="QDU32833.1"/>
    </source>
</evidence>
<feature type="transmembrane region" description="Helical" evidence="1">
    <location>
        <begin position="32"/>
        <end position="53"/>
    </location>
</feature>
<keyword evidence="1" id="KW-0472">Membrane</keyword>
<organism evidence="2 3">
    <name type="scientific">Poriferisphaera corsica</name>
    <dbReference type="NCBI Taxonomy" id="2528020"/>
    <lineage>
        <taxon>Bacteria</taxon>
        <taxon>Pseudomonadati</taxon>
        <taxon>Planctomycetota</taxon>
        <taxon>Phycisphaerae</taxon>
        <taxon>Phycisphaerales</taxon>
        <taxon>Phycisphaeraceae</taxon>
        <taxon>Poriferisphaera</taxon>
    </lineage>
</organism>
<dbReference type="AlphaFoldDB" id="A0A517YRH5"/>
<feature type="transmembrane region" description="Helical" evidence="1">
    <location>
        <begin position="59"/>
        <end position="80"/>
    </location>
</feature>
<evidence type="ECO:0000256" key="1">
    <source>
        <dbReference type="SAM" id="Phobius"/>
    </source>
</evidence>
<protein>
    <submittedName>
        <fullName evidence="2">Uncharacterized protein</fullName>
    </submittedName>
</protein>
<proteinExistence type="predicted"/>
<reference evidence="2 3" key="1">
    <citation type="submission" date="2019-02" db="EMBL/GenBank/DDBJ databases">
        <title>Deep-cultivation of Planctomycetes and their phenomic and genomic characterization uncovers novel biology.</title>
        <authorList>
            <person name="Wiegand S."/>
            <person name="Jogler M."/>
            <person name="Boedeker C."/>
            <person name="Pinto D."/>
            <person name="Vollmers J."/>
            <person name="Rivas-Marin E."/>
            <person name="Kohn T."/>
            <person name="Peeters S.H."/>
            <person name="Heuer A."/>
            <person name="Rast P."/>
            <person name="Oberbeckmann S."/>
            <person name="Bunk B."/>
            <person name="Jeske O."/>
            <person name="Meyerdierks A."/>
            <person name="Storesund J.E."/>
            <person name="Kallscheuer N."/>
            <person name="Luecker S."/>
            <person name="Lage O.M."/>
            <person name="Pohl T."/>
            <person name="Merkel B.J."/>
            <person name="Hornburger P."/>
            <person name="Mueller R.-W."/>
            <person name="Bruemmer F."/>
            <person name="Labrenz M."/>
            <person name="Spormann A.M."/>
            <person name="Op den Camp H."/>
            <person name="Overmann J."/>
            <person name="Amann R."/>
            <person name="Jetten M.S.M."/>
            <person name="Mascher T."/>
            <person name="Medema M.H."/>
            <person name="Devos D.P."/>
            <person name="Kaster A.-K."/>
            <person name="Ovreas L."/>
            <person name="Rohde M."/>
            <person name="Galperin M.Y."/>
            <person name="Jogler C."/>
        </authorList>
    </citation>
    <scope>NUCLEOTIDE SEQUENCE [LARGE SCALE GENOMIC DNA]</scope>
    <source>
        <strain evidence="2 3">KS4</strain>
    </source>
</reference>
<keyword evidence="1" id="KW-1133">Transmembrane helix</keyword>